<organism evidence="11 12">
    <name type="scientific">Entomomonas moraniae</name>
    <dbReference type="NCBI Taxonomy" id="2213226"/>
    <lineage>
        <taxon>Bacteria</taxon>
        <taxon>Pseudomonadati</taxon>
        <taxon>Pseudomonadota</taxon>
        <taxon>Gammaproteobacteria</taxon>
        <taxon>Pseudomonadales</taxon>
        <taxon>Pseudomonadaceae</taxon>
        <taxon>Entomomonas</taxon>
    </lineage>
</organism>
<dbReference type="PROSITE" id="PS50928">
    <property type="entry name" value="ABC_TM1"/>
    <property type="match status" value="1"/>
</dbReference>
<evidence type="ECO:0000256" key="5">
    <source>
        <dbReference type="ARBA" id="ARBA00022692"/>
    </source>
</evidence>
<dbReference type="PANTHER" id="PTHR30614:SF36">
    <property type="entry name" value="ABC TRANSPORTER MEMBRANE-SPANNING PERMEASE-GLUTAMINE TRANSPORT"/>
    <property type="match status" value="1"/>
</dbReference>
<feature type="transmembrane region" description="Helical" evidence="9">
    <location>
        <begin position="58"/>
        <end position="81"/>
    </location>
</feature>
<dbReference type="GO" id="GO:0022857">
    <property type="term" value="F:transmembrane transporter activity"/>
    <property type="evidence" value="ECO:0007669"/>
    <property type="project" value="InterPro"/>
</dbReference>
<dbReference type="AlphaFoldDB" id="A0A3Q9JHJ0"/>
<evidence type="ECO:0000313" key="11">
    <source>
        <dbReference type="EMBL" id="AZS49697.1"/>
    </source>
</evidence>
<dbReference type="EMBL" id="CP029822">
    <property type="protein sequence ID" value="AZS49697.1"/>
    <property type="molecule type" value="Genomic_DNA"/>
</dbReference>
<evidence type="ECO:0000256" key="3">
    <source>
        <dbReference type="ARBA" id="ARBA00022448"/>
    </source>
</evidence>
<feature type="transmembrane region" description="Helical" evidence="9">
    <location>
        <begin position="156"/>
        <end position="176"/>
    </location>
</feature>
<evidence type="ECO:0000256" key="4">
    <source>
        <dbReference type="ARBA" id="ARBA00022475"/>
    </source>
</evidence>
<feature type="transmembrane region" description="Helical" evidence="9">
    <location>
        <begin position="22"/>
        <end position="46"/>
    </location>
</feature>
<keyword evidence="8 9" id="KW-0472">Membrane</keyword>
<keyword evidence="7 9" id="KW-1133">Transmembrane helix</keyword>
<dbReference type="CDD" id="cd06261">
    <property type="entry name" value="TM_PBP2"/>
    <property type="match status" value="1"/>
</dbReference>
<dbReference type="Proteomes" id="UP000273143">
    <property type="component" value="Chromosome"/>
</dbReference>
<keyword evidence="3 9" id="KW-0813">Transport</keyword>
<dbReference type="PANTHER" id="PTHR30614">
    <property type="entry name" value="MEMBRANE COMPONENT OF AMINO ACID ABC TRANSPORTER"/>
    <property type="match status" value="1"/>
</dbReference>
<dbReference type="Pfam" id="PF00528">
    <property type="entry name" value="BPD_transp_1"/>
    <property type="match status" value="1"/>
</dbReference>
<dbReference type="InterPro" id="IPR035906">
    <property type="entry name" value="MetI-like_sf"/>
</dbReference>
<evidence type="ECO:0000256" key="7">
    <source>
        <dbReference type="ARBA" id="ARBA00022989"/>
    </source>
</evidence>
<keyword evidence="5 9" id="KW-0812">Transmembrane</keyword>
<evidence type="ECO:0000256" key="2">
    <source>
        <dbReference type="ARBA" id="ARBA00010072"/>
    </source>
</evidence>
<keyword evidence="12" id="KW-1185">Reference proteome</keyword>
<protein>
    <submittedName>
        <fullName evidence="11">Amino acid ABC transporter permease</fullName>
    </submittedName>
</protein>
<comment type="subcellular location">
    <subcellularLocation>
        <location evidence="1">Cell inner membrane</location>
        <topology evidence="1">Multi-pass membrane protein</topology>
    </subcellularLocation>
    <subcellularLocation>
        <location evidence="9">Cell membrane</location>
        <topology evidence="9">Multi-pass membrane protein</topology>
    </subcellularLocation>
</comment>
<evidence type="ECO:0000256" key="1">
    <source>
        <dbReference type="ARBA" id="ARBA00004429"/>
    </source>
</evidence>
<reference evidence="12" key="1">
    <citation type="submission" date="2018-06" db="EMBL/GenBank/DDBJ databases">
        <title>Complete genome of Pseudomonas insecticola strain QZS01.</title>
        <authorList>
            <person name="Wang J."/>
            <person name="Su Q."/>
        </authorList>
    </citation>
    <scope>NUCLEOTIDE SEQUENCE [LARGE SCALE GENOMIC DNA]</scope>
    <source>
        <strain evidence="12">QZS01</strain>
    </source>
</reference>
<keyword evidence="6" id="KW-0029">Amino-acid transport</keyword>
<evidence type="ECO:0000256" key="9">
    <source>
        <dbReference type="RuleBase" id="RU363032"/>
    </source>
</evidence>
<evidence type="ECO:0000313" key="12">
    <source>
        <dbReference type="Proteomes" id="UP000273143"/>
    </source>
</evidence>
<evidence type="ECO:0000259" key="10">
    <source>
        <dbReference type="PROSITE" id="PS50928"/>
    </source>
</evidence>
<dbReference type="GO" id="GO:0043190">
    <property type="term" value="C:ATP-binding cassette (ABC) transporter complex"/>
    <property type="evidence" value="ECO:0007669"/>
    <property type="project" value="InterPro"/>
</dbReference>
<feature type="transmembrane region" description="Helical" evidence="9">
    <location>
        <begin position="196"/>
        <end position="214"/>
    </location>
</feature>
<accession>A0A3Q9JHJ0</accession>
<name>A0A3Q9JHJ0_9GAMM</name>
<keyword evidence="4" id="KW-1003">Cell membrane</keyword>
<dbReference type="RefSeq" id="WP_127161882.1">
    <property type="nucleotide sequence ID" value="NZ_CP029822.1"/>
</dbReference>
<dbReference type="InterPro" id="IPR000515">
    <property type="entry name" value="MetI-like"/>
</dbReference>
<dbReference type="NCBIfam" id="TIGR01726">
    <property type="entry name" value="HEQRo_perm_3TM"/>
    <property type="match status" value="1"/>
</dbReference>
<dbReference type="InterPro" id="IPR010065">
    <property type="entry name" value="AA_ABC_transptr_permease_3TM"/>
</dbReference>
<dbReference type="KEGG" id="emo:DM558_02395"/>
<sequence length="225" mass="25586">MQNLGIDVLFDWITIKRLLEGLYFTLEVSFIAIFISTILGTVFGIIRTSNNKAIRFIFRTYLEVVRVLPTLVLLYILYYILPNVLNLNLDGRLVGILAFSFWGSAEMSDIIRSAIISLPKHQKESALAIGLNKVQMYRYVLLPQALKLALAPAINLAARIIMTTSLLVLIGVQDLIKVGKEIIEYAEMMGNDMARFWIYGFILLLFFIICYPLSKLSQRLAKSKE</sequence>
<comment type="similarity">
    <text evidence="2">Belongs to the binding-protein-dependent transport system permease family. HisMQ subfamily.</text>
</comment>
<dbReference type="SUPFAM" id="SSF161098">
    <property type="entry name" value="MetI-like"/>
    <property type="match status" value="1"/>
</dbReference>
<dbReference type="Gene3D" id="1.10.3720.10">
    <property type="entry name" value="MetI-like"/>
    <property type="match status" value="1"/>
</dbReference>
<feature type="domain" description="ABC transmembrane type-1" evidence="10">
    <location>
        <begin position="22"/>
        <end position="214"/>
    </location>
</feature>
<evidence type="ECO:0000256" key="6">
    <source>
        <dbReference type="ARBA" id="ARBA00022970"/>
    </source>
</evidence>
<gene>
    <name evidence="11" type="ORF">DM558_02395</name>
</gene>
<evidence type="ECO:0000256" key="8">
    <source>
        <dbReference type="ARBA" id="ARBA00023136"/>
    </source>
</evidence>
<dbReference type="GO" id="GO:0006865">
    <property type="term" value="P:amino acid transport"/>
    <property type="evidence" value="ECO:0007669"/>
    <property type="project" value="UniProtKB-KW"/>
</dbReference>
<dbReference type="InterPro" id="IPR043429">
    <property type="entry name" value="ArtM/GltK/GlnP/TcyL/YhdX-like"/>
</dbReference>
<proteinExistence type="inferred from homology"/>